<keyword evidence="1 6" id="KW-0768">Sushi</keyword>
<evidence type="ECO:0000256" key="4">
    <source>
        <dbReference type="ARBA" id="ARBA00023157"/>
    </source>
</evidence>
<evidence type="ECO:0000256" key="3">
    <source>
        <dbReference type="ARBA" id="ARBA00022737"/>
    </source>
</evidence>
<dbReference type="SMART" id="SM00032">
    <property type="entry name" value="CCP"/>
    <property type="match status" value="7"/>
</dbReference>
<keyword evidence="10" id="KW-1185">Reference proteome</keyword>
<feature type="domain" description="Sushi" evidence="8">
    <location>
        <begin position="326"/>
        <end position="385"/>
    </location>
</feature>
<feature type="domain" description="Sushi" evidence="8">
    <location>
        <begin position="16"/>
        <end position="78"/>
    </location>
</feature>
<keyword evidence="4 6" id="KW-1015">Disulfide bond</keyword>
<protein>
    <submittedName>
        <fullName evidence="9">Complement receptor type 1</fullName>
    </submittedName>
</protein>
<feature type="domain" description="Sushi" evidence="8">
    <location>
        <begin position="79"/>
        <end position="138"/>
    </location>
</feature>
<evidence type="ECO:0000256" key="7">
    <source>
        <dbReference type="SAM" id="SignalP"/>
    </source>
</evidence>
<keyword evidence="5" id="KW-0325">Glycoprotein</keyword>
<name>A0A093IDQ8_DRYPU</name>
<dbReference type="InterPro" id="IPR000436">
    <property type="entry name" value="Sushi_SCR_CCP_dom"/>
</dbReference>
<dbReference type="Pfam" id="PF00084">
    <property type="entry name" value="Sushi"/>
    <property type="match status" value="7"/>
</dbReference>
<keyword evidence="9" id="KW-0675">Receptor</keyword>
<evidence type="ECO:0000259" key="8">
    <source>
        <dbReference type="PROSITE" id="PS50923"/>
    </source>
</evidence>
<feature type="non-terminal residue" evidence="9">
    <location>
        <position position="480"/>
    </location>
</feature>
<dbReference type="PANTHER" id="PTHR45656">
    <property type="entry name" value="PROTEIN CBR-CLEC-78"/>
    <property type="match status" value="1"/>
</dbReference>
<evidence type="ECO:0000256" key="2">
    <source>
        <dbReference type="ARBA" id="ARBA00022729"/>
    </source>
</evidence>
<feature type="domain" description="Sushi" evidence="8">
    <location>
        <begin position="139"/>
        <end position="202"/>
    </location>
</feature>
<reference evidence="9 10" key="1">
    <citation type="submission" date="2014-04" db="EMBL/GenBank/DDBJ databases">
        <title>Genome evolution of avian class.</title>
        <authorList>
            <person name="Zhang G."/>
            <person name="Li C."/>
        </authorList>
    </citation>
    <scope>NUCLEOTIDE SEQUENCE [LARGE SCALE GENOMIC DNA]</scope>
    <source>
        <strain evidence="9">BGI_N307</strain>
    </source>
</reference>
<gene>
    <name evidence="9" type="ORF">N307_03403</name>
</gene>
<dbReference type="CDD" id="cd00033">
    <property type="entry name" value="CCP"/>
    <property type="match status" value="7"/>
</dbReference>
<dbReference type="InterPro" id="IPR035976">
    <property type="entry name" value="Sushi/SCR/CCP_sf"/>
</dbReference>
<accession>A0A093IDQ8</accession>
<dbReference type="PANTHER" id="PTHR45656:SF4">
    <property type="entry name" value="PROTEIN CBR-CLEC-78"/>
    <property type="match status" value="1"/>
</dbReference>
<comment type="caution">
    <text evidence="6">Lacks conserved residue(s) required for the propagation of feature annotation.</text>
</comment>
<feature type="signal peptide" evidence="7">
    <location>
        <begin position="1"/>
        <end position="16"/>
    </location>
</feature>
<sequence length="480" mass="51004">ALCWLCLGLLLPGAGGDCQQPPRFVFAEPPLPLQPSYAVGARLRYRCRPGYTVDKDKLPLVTCDTNSTWAAQPDFCIGRSCGPPELPNGNFDFTTNLLFGSTITYTCNYGYRLVGKPTATCVLQGSQVSWDNLPYCTIIPCLPPPKTENGQVTDGDRDFTFGMTATYSCDKGFALIGEATIHCTVDENQEGVWSGPAPECRVVSCKNPEVPNGMRLSGFGTRHTYKNTVTFGCHPHHLLRGSSVVTCEADSTWNPPLPTCDPIYCGPAPRFPFAELLLAVGESSPAGTVLSYQCKPGYAAARGKSSDVTCLDDTTWSADPDFCTRQHCPAPTIAHGEVNAKEFPFESVVVFTCRPGYKLQGSSAAKCVVSGGGVAWDAAPPSCENPLADVPPAGQHCGEPPSIDNGLHNGTKGTAFLHGSMVAYQCKDGFTLAGAAFLQCLAGDGKQGGWSRPAPECRGGANIITVGIFPLLLAVLVMNI</sequence>
<dbReference type="PROSITE" id="PS50923">
    <property type="entry name" value="SUSHI"/>
    <property type="match status" value="7"/>
</dbReference>
<evidence type="ECO:0000256" key="1">
    <source>
        <dbReference type="ARBA" id="ARBA00022659"/>
    </source>
</evidence>
<feature type="domain" description="Sushi" evidence="8">
    <location>
        <begin position="203"/>
        <end position="262"/>
    </location>
</feature>
<organism evidence="9 10">
    <name type="scientific">Dryobates pubescens</name>
    <name type="common">Downy woodpecker</name>
    <name type="synonym">Picoides pubescens</name>
    <dbReference type="NCBI Taxonomy" id="118200"/>
    <lineage>
        <taxon>Eukaryota</taxon>
        <taxon>Metazoa</taxon>
        <taxon>Chordata</taxon>
        <taxon>Craniata</taxon>
        <taxon>Vertebrata</taxon>
        <taxon>Euteleostomi</taxon>
        <taxon>Archelosauria</taxon>
        <taxon>Archosauria</taxon>
        <taxon>Dinosauria</taxon>
        <taxon>Saurischia</taxon>
        <taxon>Theropoda</taxon>
        <taxon>Coelurosauria</taxon>
        <taxon>Aves</taxon>
        <taxon>Neognathae</taxon>
        <taxon>Neoaves</taxon>
        <taxon>Telluraves</taxon>
        <taxon>Coraciimorphae</taxon>
        <taxon>Piciformes</taxon>
        <taxon>Picidae</taxon>
        <taxon>Dryobates</taxon>
    </lineage>
</organism>
<dbReference type="AlphaFoldDB" id="A0A093IDQ8"/>
<dbReference type="EMBL" id="KL215502">
    <property type="protein sequence ID" value="KFV64836.1"/>
    <property type="molecule type" value="Genomic_DNA"/>
</dbReference>
<feature type="disulfide bond" evidence="6">
    <location>
        <begin position="233"/>
        <end position="260"/>
    </location>
</feature>
<keyword evidence="2 7" id="KW-0732">Signal</keyword>
<feature type="domain" description="Sushi" evidence="8">
    <location>
        <begin position="263"/>
        <end position="325"/>
    </location>
</feature>
<dbReference type="InterPro" id="IPR051277">
    <property type="entry name" value="SEZ6_CSMD_C4BPB_Regulators"/>
</dbReference>
<dbReference type="FunFam" id="2.10.70.10:FF:000055">
    <property type="entry name" value="Complement decay-accelerating factor, GPI-anchored"/>
    <property type="match status" value="1"/>
</dbReference>
<feature type="chain" id="PRO_5001887295" evidence="7">
    <location>
        <begin position="17"/>
        <end position="480"/>
    </location>
</feature>
<evidence type="ECO:0000256" key="5">
    <source>
        <dbReference type="ARBA" id="ARBA00023180"/>
    </source>
</evidence>
<evidence type="ECO:0000313" key="9">
    <source>
        <dbReference type="EMBL" id="KFV64836.1"/>
    </source>
</evidence>
<feature type="domain" description="Sushi" evidence="8">
    <location>
        <begin position="395"/>
        <end position="459"/>
    </location>
</feature>
<proteinExistence type="predicted"/>
<dbReference type="STRING" id="118200.A0A093IDQ8"/>
<keyword evidence="3" id="KW-0677">Repeat</keyword>
<feature type="non-terminal residue" evidence="9">
    <location>
        <position position="1"/>
    </location>
</feature>
<dbReference type="FunFam" id="2.10.70.10:FF:000014">
    <property type="entry name" value="Membrane cofactor protein"/>
    <property type="match status" value="1"/>
</dbReference>
<evidence type="ECO:0000313" key="10">
    <source>
        <dbReference type="Proteomes" id="UP000053875"/>
    </source>
</evidence>
<feature type="disulfide bond" evidence="6">
    <location>
        <begin position="397"/>
        <end position="440"/>
    </location>
</feature>
<evidence type="ECO:0000256" key="6">
    <source>
        <dbReference type="PROSITE-ProRule" id="PRU00302"/>
    </source>
</evidence>
<dbReference type="SUPFAM" id="SSF57535">
    <property type="entry name" value="Complement control module/SCR domain"/>
    <property type="match status" value="7"/>
</dbReference>
<dbReference type="Gene3D" id="2.10.70.10">
    <property type="entry name" value="Complement Module, domain 1"/>
    <property type="match status" value="7"/>
</dbReference>
<dbReference type="Proteomes" id="UP000053875">
    <property type="component" value="Unassembled WGS sequence"/>
</dbReference>